<evidence type="ECO:0000313" key="8">
    <source>
        <dbReference type="EMBL" id="CAB4839084.1"/>
    </source>
</evidence>
<dbReference type="EMBL" id="CAFBQC010000009">
    <property type="protein sequence ID" value="CAB5040467.1"/>
    <property type="molecule type" value="Genomic_DNA"/>
</dbReference>
<feature type="domain" description="Glycosyl hydrolase family 32 N-terminal" evidence="5">
    <location>
        <begin position="20"/>
        <end position="302"/>
    </location>
</feature>
<dbReference type="EMBL" id="CAFBRA010000003">
    <property type="protein sequence ID" value="CAB5071218.1"/>
    <property type="molecule type" value="Genomic_DNA"/>
</dbReference>
<evidence type="ECO:0000256" key="3">
    <source>
        <dbReference type="ARBA" id="ARBA00022801"/>
    </source>
</evidence>
<dbReference type="EMBL" id="CAEZYI010000021">
    <property type="protein sequence ID" value="CAB4718349.1"/>
    <property type="molecule type" value="Genomic_DNA"/>
</dbReference>
<dbReference type="CDD" id="cd18609">
    <property type="entry name" value="GH32-like"/>
    <property type="match status" value="1"/>
</dbReference>
<dbReference type="EMBL" id="CAFAAA010000004">
    <property type="protein sequence ID" value="CAB4774534.1"/>
    <property type="molecule type" value="Genomic_DNA"/>
</dbReference>
<dbReference type="InterPro" id="IPR051214">
    <property type="entry name" value="GH32_Enzymes"/>
</dbReference>
<comment type="similarity">
    <text evidence="1">Belongs to the glycosyl hydrolase 32 family.</text>
</comment>
<dbReference type="Gene3D" id="2.115.10.20">
    <property type="entry name" value="Glycosyl hydrolase domain, family 43"/>
    <property type="match status" value="1"/>
</dbReference>
<dbReference type="AlphaFoldDB" id="A0A6J7B138"/>
<gene>
    <name evidence="6" type="ORF">UFOPK2662_00529</name>
    <name evidence="7" type="ORF">UFOPK2942_00278</name>
    <name evidence="8" type="ORF">UFOPK3232_01225</name>
    <name evidence="9" type="ORF">UFOPK4242_00335</name>
    <name evidence="10" type="ORF">UFOPK4382_00121</name>
</gene>
<evidence type="ECO:0000256" key="2">
    <source>
        <dbReference type="ARBA" id="ARBA00012758"/>
    </source>
</evidence>
<dbReference type="InterPro" id="IPR001362">
    <property type="entry name" value="Glyco_hydro_32"/>
</dbReference>
<dbReference type="GO" id="GO:0005975">
    <property type="term" value="P:carbohydrate metabolic process"/>
    <property type="evidence" value="ECO:0007669"/>
    <property type="project" value="InterPro"/>
</dbReference>
<sequence>MTLTLEETWVWDLWLAPEKVDGDWHIFFLQAPRSLINPDLRHANATVGHATSPDLINWQYVGTALEPSAHGAWDDRAIWTGSIIKSDAGVWHMFYTGTNKSKENGFVQRIGVATSTDLMSWDKKEGFVTEADARWYEKAAQVMEEKQEGQSSWYEEAWRDPWVFKEASTGEWVMLITARSNTGSYDARGTIGVARSKDLLQWQVCEPLKVESEFGHYEVPQLMHSTDSELVISFCLAANNHAATRVARGERTWTGNGIMRASTFDGVWKVENEPFLEEPHYAARIIHDEERLLAIAWLNFVGADFQGYIDNPIDVTNAFQSTYGLRIKSEGK</sequence>
<evidence type="ECO:0000313" key="7">
    <source>
        <dbReference type="EMBL" id="CAB4774534.1"/>
    </source>
</evidence>
<evidence type="ECO:0000313" key="9">
    <source>
        <dbReference type="EMBL" id="CAB5040467.1"/>
    </source>
</evidence>
<evidence type="ECO:0000259" key="5">
    <source>
        <dbReference type="Pfam" id="PF00251"/>
    </source>
</evidence>
<dbReference type="EC" id="3.2.1.26" evidence="2"/>
<dbReference type="SMART" id="SM00640">
    <property type="entry name" value="Glyco_32"/>
    <property type="match status" value="1"/>
</dbReference>
<dbReference type="GO" id="GO:0004564">
    <property type="term" value="F:beta-fructofuranosidase activity"/>
    <property type="evidence" value="ECO:0007669"/>
    <property type="project" value="UniProtKB-EC"/>
</dbReference>
<evidence type="ECO:0000313" key="6">
    <source>
        <dbReference type="EMBL" id="CAB4718349.1"/>
    </source>
</evidence>
<evidence type="ECO:0000256" key="1">
    <source>
        <dbReference type="ARBA" id="ARBA00009902"/>
    </source>
</evidence>
<dbReference type="InterPro" id="IPR023296">
    <property type="entry name" value="Glyco_hydro_beta-prop_sf"/>
</dbReference>
<dbReference type="SUPFAM" id="SSF75005">
    <property type="entry name" value="Arabinanase/levansucrase/invertase"/>
    <property type="match status" value="1"/>
</dbReference>
<evidence type="ECO:0000256" key="4">
    <source>
        <dbReference type="ARBA" id="ARBA00023295"/>
    </source>
</evidence>
<organism evidence="8">
    <name type="scientific">freshwater metagenome</name>
    <dbReference type="NCBI Taxonomy" id="449393"/>
    <lineage>
        <taxon>unclassified sequences</taxon>
        <taxon>metagenomes</taxon>
        <taxon>ecological metagenomes</taxon>
    </lineage>
</organism>
<dbReference type="PANTHER" id="PTHR43101:SF1">
    <property type="entry name" value="BETA-FRUCTOSIDASE"/>
    <property type="match status" value="1"/>
</dbReference>
<name>A0A6J7B138_9ZZZZ</name>
<dbReference type="InterPro" id="IPR013148">
    <property type="entry name" value="Glyco_hydro_32_N"/>
</dbReference>
<evidence type="ECO:0000313" key="10">
    <source>
        <dbReference type="EMBL" id="CAB5071218.1"/>
    </source>
</evidence>
<protein>
    <recommendedName>
        <fullName evidence="2">beta-fructofuranosidase</fullName>
        <ecNumber evidence="2">3.2.1.26</ecNumber>
    </recommendedName>
</protein>
<dbReference type="EMBL" id="CAFARE010000063">
    <property type="protein sequence ID" value="CAB4839084.1"/>
    <property type="molecule type" value="Genomic_DNA"/>
</dbReference>
<dbReference type="Pfam" id="PF00251">
    <property type="entry name" value="Glyco_hydro_32N"/>
    <property type="match status" value="1"/>
</dbReference>
<keyword evidence="4" id="KW-0326">Glycosidase</keyword>
<accession>A0A6J7B138</accession>
<proteinExistence type="inferred from homology"/>
<keyword evidence="3" id="KW-0378">Hydrolase</keyword>
<dbReference type="PANTHER" id="PTHR43101">
    <property type="entry name" value="BETA-FRUCTOSIDASE"/>
    <property type="match status" value="1"/>
</dbReference>
<reference evidence="8" key="1">
    <citation type="submission" date="2020-05" db="EMBL/GenBank/DDBJ databases">
        <authorList>
            <person name="Chiriac C."/>
            <person name="Salcher M."/>
            <person name="Ghai R."/>
            <person name="Kavagutti S V."/>
        </authorList>
    </citation>
    <scope>NUCLEOTIDE SEQUENCE</scope>
</reference>